<keyword evidence="3 9" id="KW-0813">Transport</keyword>
<evidence type="ECO:0000256" key="5">
    <source>
        <dbReference type="ARBA" id="ARBA00022824"/>
    </source>
</evidence>
<proteinExistence type="inferred from homology"/>
<dbReference type="FunFam" id="1.10.287.660:FF:000006">
    <property type="entry name" value="Protein GET1"/>
    <property type="match status" value="1"/>
</dbReference>
<comment type="caution">
    <text evidence="9">Lacks conserved residue(s) required for the propagation of feature annotation.</text>
</comment>
<protein>
    <submittedName>
        <fullName evidence="12">Uncharacterized protein</fullName>
    </submittedName>
</protein>
<dbReference type="AlphaFoldDB" id="A0A084QB72"/>
<dbReference type="HOGENOM" id="CLU_089418_1_0_1"/>
<dbReference type="HAMAP" id="MF_03113">
    <property type="entry name" value="Get1"/>
    <property type="match status" value="1"/>
</dbReference>
<dbReference type="GO" id="GO:0043529">
    <property type="term" value="C:GET complex"/>
    <property type="evidence" value="ECO:0007669"/>
    <property type="project" value="InterPro"/>
</dbReference>
<dbReference type="InterPro" id="IPR029012">
    <property type="entry name" value="Helix_hairpin_bin_sf"/>
</dbReference>
<dbReference type="PANTHER" id="PTHR42650:SF1">
    <property type="entry name" value="GUIDED ENTRY OF TAIL-ANCHORED PROTEINS FACTOR 1"/>
    <property type="match status" value="1"/>
</dbReference>
<dbReference type="Gene3D" id="1.10.287.660">
    <property type="entry name" value="Helix hairpin bin"/>
    <property type="match status" value="1"/>
</dbReference>
<gene>
    <name evidence="9" type="primary">GET1</name>
    <name evidence="12" type="ORF">S40285_06454</name>
</gene>
<evidence type="ECO:0000256" key="4">
    <source>
        <dbReference type="ARBA" id="ARBA00022692"/>
    </source>
</evidence>
<dbReference type="PANTHER" id="PTHR42650">
    <property type="entry name" value="TAIL-ANCHORED PROTEIN INSERTION RECEPTOR WRB"/>
    <property type="match status" value="1"/>
</dbReference>
<feature type="topological domain" description="Lumenal" evidence="9">
    <location>
        <begin position="1"/>
        <end position="4"/>
    </location>
</feature>
<name>A0A084QB72_STAC4</name>
<evidence type="ECO:0000256" key="10">
    <source>
        <dbReference type="SAM" id="MobiDB-lite"/>
    </source>
</evidence>
<dbReference type="GO" id="GO:0071816">
    <property type="term" value="P:tail-anchored membrane protein insertion into ER membrane"/>
    <property type="evidence" value="ECO:0007669"/>
    <property type="project" value="InterPro"/>
</dbReference>
<dbReference type="Pfam" id="PF04420">
    <property type="entry name" value="CHD5"/>
    <property type="match status" value="1"/>
</dbReference>
<evidence type="ECO:0000256" key="3">
    <source>
        <dbReference type="ARBA" id="ARBA00022448"/>
    </source>
</evidence>
<dbReference type="OMA" id="AEWIISF"/>
<evidence type="ECO:0000256" key="9">
    <source>
        <dbReference type="HAMAP-Rule" id="MF_03113"/>
    </source>
</evidence>
<feature type="signal peptide" evidence="11">
    <location>
        <begin position="1"/>
        <end position="20"/>
    </location>
</feature>
<keyword evidence="11" id="KW-0732">Signal</keyword>
<feature type="topological domain" description="Cytoplasmic" evidence="9">
    <location>
        <begin position="173"/>
        <end position="215"/>
    </location>
</feature>
<evidence type="ECO:0000313" key="13">
    <source>
        <dbReference type="Proteomes" id="UP000028524"/>
    </source>
</evidence>
<evidence type="ECO:0000256" key="11">
    <source>
        <dbReference type="SAM" id="SignalP"/>
    </source>
</evidence>
<dbReference type="STRING" id="1283841.A0A084QB72"/>
<evidence type="ECO:0000313" key="12">
    <source>
        <dbReference type="EMBL" id="KFA61207.1"/>
    </source>
</evidence>
<feature type="chain" id="PRO_5001779046" evidence="11">
    <location>
        <begin position="21"/>
        <end position="215"/>
    </location>
</feature>
<dbReference type="InterPro" id="IPR027538">
    <property type="entry name" value="Get1_fungi"/>
</dbReference>
<feature type="region of interest" description="Disordered" evidence="10">
    <location>
        <begin position="188"/>
        <end position="215"/>
    </location>
</feature>
<evidence type="ECO:0000256" key="6">
    <source>
        <dbReference type="ARBA" id="ARBA00022989"/>
    </source>
</evidence>
<evidence type="ECO:0000256" key="7">
    <source>
        <dbReference type="ARBA" id="ARBA00023054"/>
    </source>
</evidence>
<accession>A0A084QB72</accession>
<sequence>MVSLLVLVFAIEAAVRIINAVGASTINNLLWTAYNYLPVSTSKSAAQQRKVQADYLKVRRELNATSSQDEFAKWAKLRRQHDKLLEQLENTKKSMDGTRASFDRYLNGVRILLTRTPQYILPFWYAKEPMFWLPYGWFPYYAEWIISFPRAPIGSVSIASWQLACVGLLDMIVDLVNGIIGLTASRRQKQKETPVAGQGKPGAKAMSGQDEKREL</sequence>
<dbReference type="GO" id="GO:0005789">
    <property type="term" value="C:endoplasmic reticulum membrane"/>
    <property type="evidence" value="ECO:0007669"/>
    <property type="project" value="UniProtKB-SubCell"/>
</dbReference>
<keyword evidence="7" id="KW-0175">Coiled coil</keyword>
<evidence type="ECO:0000256" key="2">
    <source>
        <dbReference type="ARBA" id="ARBA00010799"/>
    </source>
</evidence>
<keyword evidence="13" id="KW-1185">Reference proteome</keyword>
<evidence type="ECO:0000256" key="1">
    <source>
        <dbReference type="ARBA" id="ARBA00004477"/>
    </source>
</evidence>
<comment type="subcellular location">
    <subcellularLocation>
        <location evidence="1">Endoplasmic reticulum membrane</location>
        <topology evidence="1">Multi-pass membrane protein</topology>
    </subcellularLocation>
</comment>
<dbReference type="InterPro" id="IPR028945">
    <property type="entry name" value="Get1"/>
</dbReference>
<keyword evidence="4 9" id="KW-0812">Transmembrane</keyword>
<comment type="similarity">
    <text evidence="2 9">Belongs to the WRB/GET1 family.</text>
</comment>
<dbReference type="EMBL" id="KL660865">
    <property type="protein sequence ID" value="KFA61207.1"/>
    <property type="molecule type" value="Genomic_DNA"/>
</dbReference>
<dbReference type="InParanoid" id="A0A084QB72"/>
<reference evidence="12 13" key="1">
    <citation type="journal article" date="2014" name="BMC Genomics">
        <title>Comparative genome sequencing reveals chemotype-specific gene clusters in the toxigenic black mold Stachybotrys.</title>
        <authorList>
            <person name="Semeiks J."/>
            <person name="Borek D."/>
            <person name="Otwinowski Z."/>
            <person name="Grishin N.V."/>
        </authorList>
    </citation>
    <scope>NUCLEOTIDE SEQUENCE [LARGE SCALE GENOMIC DNA]</scope>
    <source>
        <strain evidence="12 13">IBT 40285</strain>
    </source>
</reference>
<evidence type="ECO:0000256" key="8">
    <source>
        <dbReference type="ARBA" id="ARBA00023136"/>
    </source>
</evidence>
<dbReference type="OrthoDB" id="69461at2759"/>
<dbReference type="Proteomes" id="UP000028524">
    <property type="component" value="Unassembled WGS sequence"/>
</dbReference>
<keyword evidence="6 9" id="KW-1133">Transmembrane helix</keyword>
<organism evidence="12 13">
    <name type="scientific">Stachybotrys chlorohalonatus (strain IBT 40285)</name>
    <dbReference type="NCBI Taxonomy" id="1283841"/>
    <lineage>
        <taxon>Eukaryota</taxon>
        <taxon>Fungi</taxon>
        <taxon>Dikarya</taxon>
        <taxon>Ascomycota</taxon>
        <taxon>Pezizomycotina</taxon>
        <taxon>Sordariomycetes</taxon>
        <taxon>Hypocreomycetidae</taxon>
        <taxon>Hypocreales</taxon>
        <taxon>Stachybotryaceae</taxon>
        <taxon>Stachybotrys</taxon>
    </lineage>
</organism>
<keyword evidence="8 9" id="KW-0472">Membrane</keyword>
<keyword evidence="5 9" id="KW-0256">Endoplasmic reticulum</keyword>
<dbReference type="GO" id="GO:0043495">
    <property type="term" value="F:protein-membrane adaptor activity"/>
    <property type="evidence" value="ECO:0007669"/>
    <property type="project" value="TreeGrafter"/>
</dbReference>